<evidence type="ECO:0000256" key="1">
    <source>
        <dbReference type="SAM" id="MobiDB-lite"/>
    </source>
</evidence>
<evidence type="ECO:0000313" key="3">
    <source>
        <dbReference type="EMBL" id="KAK2588864.1"/>
    </source>
</evidence>
<keyword evidence="4" id="KW-1185">Reference proteome</keyword>
<feature type="region of interest" description="Disordered" evidence="1">
    <location>
        <begin position="203"/>
        <end position="229"/>
    </location>
</feature>
<dbReference type="EMBL" id="JAIFRP010000002">
    <property type="protein sequence ID" value="KAK2588864.1"/>
    <property type="molecule type" value="Genomic_DNA"/>
</dbReference>
<organism evidence="3 4">
    <name type="scientific">Odynerus spinipes</name>
    <dbReference type="NCBI Taxonomy" id="1348599"/>
    <lineage>
        <taxon>Eukaryota</taxon>
        <taxon>Metazoa</taxon>
        <taxon>Ecdysozoa</taxon>
        <taxon>Arthropoda</taxon>
        <taxon>Hexapoda</taxon>
        <taxon>Insecta</taxon>
        <taxon>Pterygota</taxon>
        <taxon>Neoptera</taxon>
        <taxon>Endopterygota</taxon>
        <taxon>Hymenoptera</taxon>
        <taxon>Apocrita</taxon>
        <taxon>Aculeata</taxon>
        <taxon>Vespoidea</taxon>
        <taxon>Vespidae</taxon>
        <taxon>Eumeninae</taxon>
        <taxon>Odynerus</taxon>
    </lineage>
</organism>
<accession>A0AAD9RZM2</accession>
<reference evidence="3" key="2">
    <citation type="journal article" date="2023" name="Commun. Biol.">
        <title>Intrasexual cuticular hydrocarbon dimorphism in a wasp sheds light on hydrocarbon biosynthesis genes in Hymenoptera.</title>
        <authorList>
            <person name="Moris V.C."/>
            <person name="Podsiadlowski L."/>
            <person name="Martin S."/>
            <person name="Oeyen J.P."/>
            <person name="Donath A."/>
            <person name="Petersen M."/>
            <person name="Wilbrandt J."/>
            <person name="Misof B."/>
            <person name="Liedtke D."/>
            <person name="Thamm M."/>
            <person name="Scheiner R."/>
            <person name="Schmitt T."/>
            <person name="Niehuis O."/>
        </authorList>
    </citation>
    <scope>NUCLEOTIDE SEQUENCE</scope>
    <source>
        <strain evidence="3">GBR_01_08_01A</strain>
    </source>
</reference>
<comment type="caution">
    <text evidence="3">The sequence shown here is derived from an EMBL/GenBank/DDBJ whole genome shotgun (WGS) entry which is preliminary data.</text>
</comment>
<dbReference type="Proteomes" id="UP001258017">
    <property type="component" value="Unassembled WGS sequence"/>
</dbReference>
<dbReference type="AlphaFoldDB" id="A0AAD9RZM2"/>
<name>A0AAD9RZM2_9HYME</name>
<reference evidence="3" key="1">
    <citation type="submission" date="2021-08" db="EMBL/GenBank/DDBJ databases">
        <authorList>
            <person name="Misof B."/>
            <person name="Oliver O."/>
            <person name="Podsiadlowski L."/>
            <person name="Donath A."/>
            <person name="Peters R."/>
            <person name="Mayer C."/>
            <person name="Rust J."/>
            <person name="Gunkel S."/>
            <person name="Lesny P."/>
            <person name="Martin S."/>
            <person name="Oeyen J.P."/>
            <person name="Petersen M."/>
            <person name="Panagiotis P."/>
            <person name="Wilbrandt J."/>
            <person name="Tanja T."/>
        </authorList>
    </citation>
    <scope>NUCLEOTIDE SEQUENCE</scope>
    <source>
        <strain evidence="3">GBR_01_08_01A</strain>
        <tissue evidence="3">Thorax + abdomen</tissue>
    </source>
</reference>
<gene>
    <name evidence="3" type="ORF">KPH14_001731</name>
</gene>
<feature type="chain" id="PRO_5041991068" description="Rhythmically expressed gene 5 protein" evidence="2">
    <location>
        <begin position="23"/>
        <end position="247"/>
    </location>
</feature>
<sequence>MKNPTIIITVLLLSFLTMRVIGSAIPMWEFLSREEKMSRLYRVFTQQVTQFCADSSRPDCNKNLLITGIRNLVNMDDNVLDKLDPYQRGAKEMIWRALMGTSRFSSRTGQEIGGTYFSTIGNGDSETNSITEESESTKDYLQVGPYFIGPMVTRVYPDGRPVLEDRNKVQPRDEDIDEFKYTILPSVADIEASFDKSARRNKVTDYDRKEDSLGGNEPRRRKESTNDSSRYIRLRRISINNRNVGYH</sequence>
<protein>
    <recommendedName>
        <fullName evidence="5">Rhythmically expressed gene 5 protein</fullName>
    </recommendedName>
</protein>
<proteinExistence type="predicted"/>
<keyword evidence="2" id="KW-0732">Signal</keyword>
<evidence type="ECO:0000256" key="2">
    <source>
        <dbReference type="SAM" id="SignalP"/>
    </source>
</evidence>
<feature type="signal peptide" evidence="2">
    <location>
        <begin position="1"/>
        <end position="22"/>
    </location>
</feature>
<evidence type="ECO:0008006" key="5">
    <source>
        <dbReference type="Google" id="ProtNLM"/>
    </source>
</evidence>
<feature type="compositionally biased region" description="Basic and acidic residues" evidence="1">
    <location>
        <begin position="203"/>
        <end position="225"/>
    </location>
</feature>
<evidence type="ECO:0000313" key="4">
    <source>
        <dbReference type="Proteomes" id="UP001258017"/>
    </source>
</evidence>